<evidence type="ECO:0000256" key="2">
    <source>
        <dbReference type="ARBA" id="ARBA00022617"/>
    </source>
</evidence>
<name>A0A2S0RBQ3_9FLAO</name>
<keyword evidence="1" id="KW-0813">Transport</keyword>
<gene>
    <name evidence="8" type="ORF">HYN48_04740</name>
</gene>
<keyword evidence="3 6" id="KW-0479">Metal-binding</keyword>
<accession>A0A2S0RBQ3</accession>
<dbReference type="GO" id="GO:0005506">
    <property type="term" value="F:iron ion binding"/>
    <property type="evidence" value="ECO:0007669"/>
    <property type="project" value="InterPro"/>
</dbReference>
<dbReference type="SUPFAM" id="SSF46626">
    <property type="entry name" value="Cytochrome c"/>
    <property type="match status" value="1"/>
</dbReference>
<keyword evidence="4" id="KW-0249">Electron transport</keyword>
<evidence type="ECO:0000313" key="8">
    <source>
        <dbReference type="EMBL" id="AWA29447.1"/>
    </source>
</evidence>
<evidence type="ECO:0000256" key="4">
    <source>
        <dbReference type="ARBA" id="ARBA00022982"/>
    </source>
</evidence>
<dbReference type="InterPro" id="IPR036909">
    <property type="entry name" value="Cyt_c-like_dom_sf"/>
</dbReference>
<dbReference type="PROSITE" id="PS51257">
    <property type="entry name" value="PROKAR_LIPOPROTEIN"/>
    <property type="match status" value="1"/>
</dbReference>
<reference evidence="8 9" key="1">
    <citation type="submission" date="2018-04" db="EMBL/GenBank/DDBJ databases">
        <title>Genome sequencing of Flavobacterium sp. HYN0048.</title>
        <authorList>
            <person name="Yi H."/>
            <person name="Baek C."/>
        </authorList>
    </citation>
    <scope>NUCLEOTIDE SEQUENCE [LARGE SCALE GENOMIC DNA]</scope>
    <source>
        <strain evidence="8 9">HYN0048</strain>
    </source>
</reference>
<dbReference type="GO" id="GO:0020037">
    <property type="term" value="F:heme binding"/>
    <property type="evidence" value="ECO:0007669"/>
    <property type="project" value="InterPro"/>
</dbReference>
<evidence type="ECO:0000313" key="9">
    <source>
        <dbReference type="Proteomes" id="UP000244193"/>
    </source>
</evidence>
<dbReference type="Gene3D" id="1.10.760.10">
    <property type="entry name" value="Cytochrome c-like domain"/>
    <property type="match status" value="1"/>
</dbReference>
<keyword evidence="9" id="KW-1185">Reference proteome</keyword>
<dbReference type="PANTHER" id="PTHR33751:SF1">
    <property type="entry name" value="CBB3-TYPE CYTOCHROME C OXIDASE SUBUNIT FIXP"/>
    <property type="match status" value="1"/>
</dbReference>
<sequence>MKRQIILGALLMVACATAQKPEKTGKEIFENRCAKCHGKDGTKGLWGAINLKGSQITDSERLLTISNGRRLMPSWRKRLTENEIRRVAEYVKKLKS</sequence>
<keyword evidence="5 6" id="KW-0408">Iron</keyword>
<dbReference type="InterPro" id="IPR009056">
    <property type="entry name" value="Cyt_c-like_dom"/>
</dbReference>
<dbReference type="PANTHER" id="PTHR33751">
    <property type="entry name" value="CBB3-TYPE CYTOCHROME C OXIDASE SUBUNIT FIXP"/>
    <property type="match status" value="1"/>
</dbReference>
<dbReference type="EMBL" id="CP028811">
    <property type="protein sequence ID" value="AWA29447.1"/>
    <property type="molecule type" value="Genomic_DNA"/>
</dbReference>
<dbReference type="InterPro" id="IPR008168">
    <property type="entry name" value="Cyt_C_IC"/>
</dbReference>
<keyword evidence="2 6" id="KW-0349">Heme</keyword>
<dbReference type="PROSITE" id="PS51007">
    <property type="entry name" value="CYTC"/>
    <property type="match status" value="1"/>
</dbReference>
<dbReference type="KEGG" id="fmg:HYN48_04740"/>
<dbReference type="GO" id="GO:0009055">
    <property type="term" value="F:electron transfer activity"/>
    <property type="evidence" value="ECO:0007669"/>
    <property type="project" value="InterPro"/>
</dbReference>
<evidence type="ECO:0000256" key="1">
    <source>
        <dbReference type="ARBA" id="ARBA00022448"/>
    </source>
</evidence>
<proteinExistence type="predicted"/>
<dbReference type="AlphaFoldDB" id="A0A2S0RBQ3"/>
<evidence type="ECO:0000256" key="5">
    <source>
        <dbReference type="ARBA" id="ARBA00023004"/>
    </source>
</evidence>
<evidence type="ECO:0000256" key="3">
    <source>
        <dbReference type="ARBA" id="ARBA00022723"/>
    </source>
</evidence>
<dbReference type="RefSeq" id="WP_108370031.1">
    <property type="nucleotide sequence ID" value="NZ_CP028811.1"/>
</dbReference>
<evidence type="ECO:0000256" key="6">
    <source>
        <dbReference type="PROSITE-ProRule" id="PRU00433"/>
    </source>
</evidence>
<feature type="domain" description="Cytochrome c" evidence="7">
    <location>
        <begin position="20"/>
        <end position="95"/>
    </location>
</feature>
<dbReference type="Pfam" id="PF13442">
    <property type="entry name" value="Cytochrome_CBB3"/>
    <property type="match status" value="1"/>
</dbReference>
<protein>
    <recommendedName>
        <fullName evidence="7">Cytochrome c domain-containing protein</fullName>
    </recommendedName>
</protein>
<evidence type="ECO:0000259" key="7">
    <source>
        <dbReference type="PROSITE" id="PS51007"/>
    </source>
</evidence>
<dbReference type="Proteomes" id="UP000244193">
    <property type="component" value="Chromosome"/>
</dbReference>
<dbReference type="PRINTS" id="PR00605">
    <property type="entry name" value="CYTCHROMECIC"/>
</dbReference>
<dbReference type="OrthoDB" id="9794322at2"/>
<organism evidence="8 9">
    <name type="scientific">Flavobacterium magnum</name>
    <dbReference type="NCBI Taxonomy" id="2162713"/>
    <lineage>
        <taxon>Bacteria</taxon>
        <taxon>Pseudomonadati</taxon>
        <taxon>Bacteroidota</taxon>
        <taxon>Flavobacteriia</taxon>
        <taxon>Flavobacteriales</taxon>
        <taxon>Flavobacteriaceae</taxon>
        <taxon>Flavobacterium</taxon>
    </lineage>
</organism>
<dbReference type="InterPro" id="IPR050597">
    <property type="entry name" value="Cytochrome_c_Oxidase_Subunit"/>
</dbReference>